<protein>
    <recommendedName>
        <fullName evidence="3">BESS domain-containing protein</fullName>
    </recommendedName>
</protein>
<comment type="caution">
    <text evidence="4">The sequence shown here is derived from an EMBL/GenBank/DDBJ whole genome shotgun (WGS) entry which is preliminary data.</text>
</comment>
<gene>
    <name evidence="4" type="ORF">MEUPH1_LOCUS28546</name>
</gene>
<reference evidence="4 5" key="1">
    <citation type="submission" date="2023-01" db="EMBL/GenBank/DDBJ databases">
        <authorList>
            <person name="Whitehead M."/>
        </authorList>
    </citation>
    <scope>NUCLEOTIDE SEQUENCE [LARGE SCALE GENOMIC DNA]</scope>
</reference>
<comment type="subcellular location">
    <subcellularLocation>
        <location evidence="1">Nucleus</location>
    </subcellularLocation>
</comment>
<accession>A0AAV0Y235</accession>
<sequence>MTSDTHSEINDSEDGLIEIGNYEENSTDALLKETPGSVSSNEFSTTDQKNKCEKRPVENIDFDPFLQIMQQQLDLIRQERQRESTMTNNPDYHFFMSLLPYFEKLDVMEKLQLRSNIQNVVLETLKQKELEKQRRTMYIPPTSFQTEQNTYHQFPQNTGQDLTISNPYTPNSFN</sequence>
<keyword evidence="1" id="KW-0539">Nucleus</keyword>
<evidence type="ECO:0000259" key="3">
    <source>
        <dbReference type="PROSITE" id="PS51031"/>
    </source>
</evidence>
<organism evidence="4 5">
    <name type="scientific">Macrosiphum euphorbiae</name>
    <name type="common">potato aphid</name>
    <dbReference type="NCBI Taxonomy" id="13131"/>
    <lineage>
        <taxon>Eukaryota</taxon>
        <taxon>Metazoa</taxon>
        <taxon>Ecdysozoa</taxon>
        <taxon>Arthropoda</taxon>
        <taxon>Hexapoda</taxon>
        <taxon>Insecta</taxon>
        <taxon>Pterygota</taxon>
        <taxon>Neoptera</taxon>
        <taxon>Paraneoptera</taxon>
        <taxon>Hemiptera</taxon>
        <taxon>Sternorrhyncha</taxon>
        <taxon>Aphidomorpha</taxon>
        <taxon>Aphidoidea</taxon>
        <taxon>Aphididae</taxon>
        <taxon>Macrosiphini</taxon>
        <taxon>Macrosiphum</taxon>
    </lineage>
</organism>
<feature type="region of interest" description="Disordered" evidence="2">
    <location>
        <begin position="33"/>
        <end position="52"/>
    </location>
</feature>
<dbReference type="AlphaFoldDB" id="A0AAV0Y235"/>
<evidence type="ECO:0000256" key="1">
    <source>
        <dbReference type="PROSITE-ProRule" id="PRU00371"/>
    </source>
</evidence>
<dbReference type="GO" id="GO:0003677">
    <property type="term" value="F:DNA binding"/>
    <property type="evidence" value="ECO:0007669"/>
    <property type="project" value="InterPro"/>
</dbReference>
<feature type="compositionally biased region" description="Polar residues" evidence="2">
    <location>
        <begin position="36"/>
        <end position="47"/>
    </location>
</feature>
<dbReference type="GO" id="GO:0005634">
    <property type="term" value="C:nucleus"/>
    <property type="evidence" value="ECO:0007669"/>
    <property type="project" value="UniProtKB-SubCell"/>
</dbReference>
<keyword evidence="5" id="KW-1185">Reference proteome</keyword>
<feature type="domain" description="BESS" evidence="3">
    <location>
        <begin position="88"/>
        <end position="127"/>
    </location>
</feature>
<dbReference type="Pfam" id="PF02944">
    <property type="entry name" value="BESS"/>
    <property type="match status" value="1"/>
</dbReference>
<dbReference type="PROSITE" id="PS51031">
    <property type="entry name" value="BESS"/>
    <property type="match status" value="1"/>
</dbReference>
<evidence type="ECO:0000256" key="2">
    <source>
        <dbReference type="SAM" id="MobiDB-lite"/>
    </source>
</evidence>
<name>A0AAV0Y235_9HEMI</name>
<dbReference type="Proteomes" id="UP001160148">
    <property type="component" value="Unassembled WGS sequence"/>
</dbReference>
<dbReference type="InterPro" id="IPR004210">
    <property type="entry name" value="BESS_motif"/>
</dbReference>
<evidence type="ECO:0000313" key="5">
    <source>
        <dbReference type="Proteomes" id="UP001160148"/>
    </source>
</evidence>
<evidence type="ECO:0000313" key="4">
    <source>
        <dbReference type="EMBL" id="CAI6374989.1"/>
    </source>
</evidence>
<proteinExistence type="predicted"/>
<dbReference type="EMBL" id="CARXXK010001250">
    <property type="protein sequence ID" value="CAI6374989.1"/>
    <property type="molecule type" value="Genomic_DNA"/>
</dbReference>